<evidence type="ECO:0000256" key="1">
    <source>
        <dbReference type="ARBA" id="ARBA00010688"/>
    </source>
</evidence>
<dbReference type="Gene3D" id="3.40.1190.20">
    <property type="match status" value="1"/>
</dbReference>
<dbReference type="PANTHER" id="PTHR46566">
    <property type="entry name" value="1-PHOSPHOFRUCTOKINASE-RELATED"/>
    <property type="match status" value="1"/>
</dbReference>
<dbReference type="STRING" id="314283.MED297_11610"/>
<dbReference type="InterPro" id="IPR029056">
    <property type="entry name" value="Ribokinase-like"/>
</dbReference>
<dbReference type="PROSITE" id="PS00584">
    <property type="entry name" value="PFKB_KINASES_2"/>
    <property type="match status" value="1"/>
</dbReference>
<keyword evidence="11" id="KW-1185">Reference proteome</keyword>
<keyword evidence="5 8" id="KW-0067">ATP-binding</keyword>
<evidence type="ECO:0000256" key="3">
    <source>
        <dbReference type="ARBA" id="ARBA00022741"/>
    </source>
</evidence>
<dbReference type="GO" id="GO:0016052">
    <property type="term" value="P:carbohydrate catabolic process"/>
    <property type="evidence" value="ECO:0007669"/>
    <property type="project" value="UniProtKB-ARBA"/>
</dbReference>
<organism evidence="10 11">
    <name type="scientific">Reinekea blandensis MED297</name>
    <dbReference type="NCBI Taxonomy" id="314283"/>
    <lineage>
        <taxon>Bacteria</taxon>
        <taxon>Pseudomonadati</taxon>
        <taxon>Pseudomonadota</taxon>
        <taxon>Gammaproteobacteria</taxon>
        <taxon>Oceanospirillales</taxon>
        <taxon>Saccharospirillaceae</taxon>
        <taxon>Reinekea</taxon>
    </lineage>
</organism>
<evidence type="ECO:0000313" key="11">
    <source>
        <dbReference type="Proteomes" id="UP000005953"/>
    </source>
</evidence>
<dbReference type="PANTHER" id="PTHR46566:SF5">
    <property type="entry name" value="1-PHOSPHOFRUCTOKINASE"/>
    <property type="match status" value="1"/>
</dbReference>
<proteinExistence type="inferred from homology"/>
<evidence type="ECO:0000256" key="4">
    <source>
        <dbReference type="ARBA" id="ARBA00022777"/>
    </source>
</evidence>
<sequence length="317" mass="33710">MSAPILTIALNPALDLTVRVDTLTPGEVNKAQSGTLHAAGKGLNVARVLRDLNHDVHVSGFIGEDNQGPFIETCQRDGLDNQFMVLPGATRINVKVSEQSQRVTDINLPGLHVPVEKFDELLSQVRRAAENCSAVVLAGSLPPGLDENAYGQLINTLRQARCPVLLDTSGEAFARAVRFGPTLVKPNREELEEWLGTSIQSEADLAAAADRLFALGVEQVVISDGANGCYWFRQRAVLKATPPRVEVVSTVGAGDSLVAGLAHALVTDCDPVEGLKLACAISAHAVEQVGVGVQNPDRLNELQQAVQVSANPIQEAI</sequence>
<dbReference type="PIRSF" id="PIRSF000535">
    <property type="entry name" value="1PFK/6PFK/LacC"/>
    <property type="match status" value="1"/>
</dbReference>
<protein>
    <recommendedName>
        <fullName evidence="7">Phosphofructokinase</fullName>
    </recommendedName>
</protein>
<dbReference type="InterPro" id="IPR011611">
    <property type="entry name" value="PfkB_dom"/>
</dbReference>
<dbReference type="GO" id="GO:0044281">
    <property type="term" value="P:small molecule metabolic process"/>
    <property type="evidence" value="ECO:0007669"/>
    <property type="project" value="UniProtKB-ARBA"/>
</dbReference>
<dbReference type="NCBIfam" id="TIGR03168">
    <property type="entry name" value="1-PFK"/>
    <property type="match status" value="1"/>
</dbReference>
<dbReference type="GO" id="GO:0005524">
    <property type="term" value="F:ATP binding"/>
    <property type="evidence" value="ECO:0007669"/>
    <property type="project" value="UniProtKB-UniRule"/>
</dbReference>
<gene>
    <name evidence="10" type="ORF">MED297_11610</name>
</gene>
<comment type="catalytic activity">
    <reaction evidence="6 8">
        <text>beta-D-fructose 1-phosphate + ATP = beta-D-fructose 1,6-bisphosphate + ADP + H(+)</text>
        <dbReference type="Rhea" id="RHEA:14213"/>
        <dbReference type="ChEBI" id="CHEBI:15378"/>
        <dbReference type="ChEBI" id="CHEBI:30616"/>
        <dbReference type="ChEBI" id="CHEBI:32966"/>
        <dbReference type="ChEBI" id="CHEBI:138881"/>
        <dbReference type="ChEBI" id="CHEBI:456216"/>
        <dbReference type="EC" id="2.7.1.56"/>
    </reaction>
</comment>
<dbReference type="HOGENOM" id="CLU_050013_0_1_6"/>
<feature type="domain" description="Carbohydrate kinase PfkB" evidence="9">
    <location>
        <begin position="15"/>
        <end position="297"/>
    </location>
</feature>
<evidence type="ECO:0000256" key="2">
    <source>
        <dbReference type="ARBA" id="ARBA00022679"/>
    </source>
</evidence>
<dbReference type="NCBIfam" id="TIGR03828">
    <property type="entry name" value="pfkB"/>
    <property type="match status" value="1"/>
</dbReference>
<comment type="caution">
    <text evidence="10">The sequence shown here is derived from an EMBL/GenBank/DDBJ whole genome shotgun (WGS) entry which is preliminary data.</text>
</comment>
<evidence type="ECO:0000256" key="7">
    <source>
        <dbReference type="PIRNR" id="PIRNR000535"/>
    </source>
</evidence>
<evidence type="ECO:0000256" key="8">
    <source>
        <dbReference type="RuleBase" id="RU369061"/>
    </source>
</evidence>
<keyword evidence="2 7" id="KW-0808">Transferase</keyword>
<evidence type="ECO:0000259" key="9">
    <source>
        <dbReference type="Pfam" id="PF00294"/>
    </source>
</evidence>
<evidence type="ECO:0000256" key="5">
    <source>
        <dbReference type="ARBA" id="ARBA00022840"/>
    </source>
</evidence>
<comment type="similarity">
    <text evidence="1 7 8">Belongs to the carbohydrate kinase PfkB family.</text>
</comment>
<dbReference type="InterPro" id="IPR022463">
    <property type="entry name" value="1-PFruKinase"/>
</dbReference>
<comment type="function">
    <text evidence="8">Catalyzes the ATP-dependent phosphorylation of fructose-l-phosphate to fructose-l,6-bisphosphate.</text>
</comment>
<dbReference type="OrthoDB" id="9801219at2"/>
<dbReference type="FunFam" id="3.40.1190.20:FF:000001">
    <property type="entry name" value="Phosphofructokinase"/>
    <property type="match status" value="1"/>
</dbReference>
<reference evidence="10 11" key="1">
    <citation type="submission" date="2006-02" db="EMBL/GenBank/DDBJ databases">
        <authorList>
            <person name="Pinhassi J."/>
            <person name="Pedros-Alio C."/>
            <person name="Ferriera S."/>
            <person name="Johnson J."/>
            <person name="Kravitz S."/>
            <person name="Halpern A."/>
            <person name="Remington K."/>
            <person name="Beeson K."/>
            <person name="Tran B."/>
            <person name="Rogers Y.-H."/>
            <person name="Friedman R."/>
            <person name="Venter J.C."/>
        </authorList>
    </citation>
    <scope>NUCLEOTIDE SEQUENCE [LARGE SCALE GENOMIC DNA]</scope>
    <source>
        <strain evidence="10 11">MED297</strain>
    </source>
</reference>
<name>A4BB47_9GAMM</name>
<dbReference type="CDD" id="cd01164">
    <property type="entry name" value="FruK_PfkB_like"/>
    <property type="match status" value="1"/>
</dbReference>
<keyword evidence="3 8" id="KW-0547">Nucleotide-binding</keyword>
<dbReference type="SUPFAM" id="SSF53613">
    <property type="entry name" value="Ribokinase-like"/>
    <property type="match status" value="1"/>
</dbReference>
<dbReference type="Proteomes" id="UP000005953">
    <property type="component" value="Unassembled WGS sequence"/>
</dbReference>
<accession>A4BB47</accession>
<dbReference type="RefSeq" id="WP_008041940.1">
    <property type="nucleotide sequence ID" value="NZ_CH724149.1"/>
</dbReference>
<keyword evidence="4 8" id="KW-0418">Kinase</keyword>
<dbReference type="Pfam" id="PF00294">
    <property type="entry name" value="PfkB"/>
    <property type="match status" value="1"/>
</dbReference>
<evidence type="ECO:0000256" key="6">
    <source>
        <dbReference type="ARBA" id="ARBA00047745"/>
    </source>
</evidence>
<dbReference type="GO" id="GO:0008662">
    <property type="term" value="F:1-phosphofructokinase activity"/>
    <property type="evidence" value="ECO:0007669"/>
    <property type="project" value="UniProtKB-UniRule"/>
</dbReference>
<dbReference type="AlphaFoldDB" id="A4BB47"/>
<dbReference type="InterPro" id="IPR017583">
    <property type="entry name" value="Tagatose/fructose_Pkinase"/>
</dbReference>
<dbReference type="InterPro" id="IPR002173">
    <property type="entry name" value="Carboh/pur_kinase_PfkB_CS"/>
</dbReference>
<dbReference type="GO" id="GO:0005829">
    <property type="term" value="C:cytosol"/>
    <property type="evidence" value="ECO:0007669"/>
    <property type="project" value="TreeGrafter"/>
</dbReference>
<dbReference type="EMBL" id="AAOE01000003">
    <property type="protein sequence ID" value="EAR10660.1"/>
    <property type="molecule type" value="Genomic_DNA"/>
</dbReference>
<evidence type="ECO:0000313" key="10">
    <source>
        <dbReference type="EMBL" id="EAR10660.1"/>
    </source>
</evidence>